<keyword evidence="2" id="KW-1185">Reference proteome</keyword>
<proteinExistence type="predicted"/>
<evidence type="ECO:0000313" key="2">
    <source>
        <dbReference type="Proteomes" id="UP000500857"/>
    </source>
</evidence>
<accession>A0A6H1U2Q9</accession>
<dbReference type="Proteomes" id="UP000500857">
    <property type="component" value="Chromosome"/>
</dbReference>
<protein>
    <submittedName>
        <fullName evidence="1">Uncharacterized protein</fullName>
    </submittedName>
</protein>
<dbReference type="RefSeq" id="WP_168570598.1">
    <property type="nucleotide sequence ID" value="NZ_CP051167.1"/>
</dbReference>
<gene>
    <name evidence="1" type="ORF">HCG48_19210</name>
</gene>
<name>A0A6H1U2Q9_9CYAN</name>
<dbReference type="AlphaFoldDB" id="A0A6H1U2Q9"/>
<dbReference type="EMBL" id="CP051167">
    <property type="protein sequence ID" value="QIZ72450.1"/>
    <property type="molecule type" value="Genomic_DNA"/>
</dbReference>
<reference evidence="1 2" key="1">
    <citation type="submission" date="2020-04" db="EMBL/GenBank/DDBJ databases">
        <authorList>
            <person name="Basu S."/>
            <person name="Maruthanayagam V."/>
            <person name="Chakraborty S."/>
            <person name="Pramanik A."/>
            <person name="Mukherjee J."/>
            <person name="Brink B."/>
        </authorList>
    </citation>
    <scope>NUCLEOTIDE SEQUENCE [LARGE SCALE GENOMIC DNA]</scope>
    <source>
        <strain evidence="1 2">AP17</strain>
    </source>
</reference>
<sequence length="84" mass="8838">MTVPQKLEGLELIDCAKASANQGLATAARQCGYGENTEAFEAELIKACQKIGIEIDSLGDLITDRQQIKKGAGIEIAPDSSSSL</sequence>
<organism evidence="1 2">
    <name type="scientific">Oxynema aestuarii AP17</name>
    <dbReference type="NCBI Taxonomy" id="2064643"/>
    <lineage>
        <taxon>Bacteria</taxon>
        <taxon>Bacillati</taxon>
        <taxon>Cyanobacteriota</taxon>
        <taxon>Cyanophyceae</taxon>
        <taxon>Oscillatoriophycideae</taxon>
        <taxon>Oscillatoriales</taxon>
        <taxon>Oscillatoriaceae</taxon>
        <taxon>Oxynema</taxon>
        <taxon>Oxynema aestuarii</taxon>
    </lineage>
</organism>
<dbReference type="KEGG" id="oxy:HCG48_19210"/>
<evidence type="ECO:0000313" key="1">
    <source>
        <dbReference type="EMBL" id="QIZ72450.1"/>
    </source>
</evidence>